<evidence type="ECO:0000259" key="5">
    <source>
        <dbReference type="PROSITE" id="PS50893"/>
    </source>
</evidence>
<protein>
    <submittedName>
        <fullName evidence="6">ATPase components of ABC transporters with duplicated ATPase domains</fullName>
    </submittedName>
</protein>
<evidence type="ECO:0000256" key="1">
    <source>
        <dbReference type="ARBA" id="ARBA00022737"/>
    </source>
</evidence>
<evidence type="ECO:0000256" key="4">
    <source>
        <dbReference type="SAM" id="Coils"/>
    </source>
</evidence>
<dbReference type="PANTHER" id="PTHR42855:SF2">
    <property type="entry name" value="DRUG RESISTANCE ABC TRANSPORTER,ATP-BINDING PROTEIN"/>
    <property type="match status" value="1"/>
</dbReference>
<evidence type="ECO:0000313" key="7">
    <source>
        <dbReference type="Proteomes" id="UP000198508"/>
    </source>
</evidence>
<dbReference type="PANTHER" id="PTHR42855">
    <property type="entry name" value="ABC TRANSPORTER ATP-BINDING SUBUNIT"/>
    <property type="match status" value="1"/>
</dbReference>
<dbReference type="Gene3D" id="3.40.50.300">
    <property type="entry name" value="P-loop containing nucleotide triphosphate hydrolases"/>
    <property type="match status" value="2"/>
</dbReference>
<dbReference type="Proteomes" id="UP000198508">
    <property type="component" value="Unassembled WGS sequence"/>
</dbReference>
<accession>A0A1I0JZV7</accession>
<keyword evidence="3" id="KW-0067">ATP-binding</keyword>
<dbReference type="GO" id="GO:0016887">
    <property type="term" value="F:ATP hydrolysis activity"/>
    <property type="evidence" value="ECO:0007669"/>
    <property type="project" value="InterPro"/>
</dbReference>
<name>A0A1I0JZV7_9FIRM</name>
<dbReference type="STRING" id="460384.SAMN05216313_1404"/>
<gene>
    <name evidence="6" type="ORF">SAMN05216313_1404</name>
</gene>
<dbReference type="SMART" id="SM00382">
    <property type="entry name" value="AAA"/>
    <property type="match status" value="2"/>
</dbReference>
<dbReference type="InterPro" id="IPR051309">
    <property type="entry name" value="ABCF_ATPase"/>
</dbReference>
<dbReference type="EMBL" id="FOIM01000040">
    <property type="protein sequence ID" value="SEU16476.1"/>
    <property type="molecule type" value="Genomic_DNA"/>
</dbReference>
<dbReference type="InterPro" id="IPR027417">
    <property type="entry name" value="P-loop_NTPase"/>
</dbReference>
<feature type="domain" description="ABC transporter" evidence="5">
    <location>
        <begin position="353"/>
        <end position="567"/>
    </location>
</feature>
<feature type="coiled-coil region" evidence="4">
    <location>
        <begin position="281"/>
        <end position="308"/>
    </location>
</feature>
<dbReference type="CDD" id="cd03221">
    <property type="entry name" value="ABCF_EF-3"/>
    <property type="match status" value="2"/>
</dbReference>
<dbReference type="GO" id="GO:0005524">
    <property type="term" value="F:ATP binding"/>
    <property type="evidence" value="ECO:0007669"/>
    <property type="project" value="UniProtKB-KW"/>
</dbReference>
<keyword evidence="4" id="KW-0175">Coiled coil</keyword>
<dbReference type="SUPFAM" id="SSF52540">
    <property type="entry name" value="P-loop containing nucleoside triphosphate hydrolases"/>
    <property type="match status" value="2"/>
</dbReference>
<sequence length="578" mass="65385">MAGRTARMGRDRRALLYVCGETVEEQTKGKVSIMISANNISLRVGKKALFEDVNIKFTEGNCYGLIGANGAGKSTFLRILSGKLEPTSGEIAITPGQRLSFLQQDHFKYDEYTVLDTVIMGNARLYQIMKEKEAIYMKEDFTEEDGVKAAELEGEFATMNGWEAESDAENLLNGLGIETDLHYAQMNTLTGAQKVKVLLAQALFGNPDILLLDEPTNHLDLDAIAWLEEFLINFENTVIVVSHDRYFLNKVCTQIADIDYGKIQLYAGNYDFWVESSQLIVKQMKEANRKKEEKIKELQEFIQRFSANASKSKQATSRKRALEKIELDDIRPSSRKYPYIDFRPAREIGNEVLTVEHLSKTIDGEKVLDDISFILGREDKVALVGPNERAKTVLFKILSGEMEPDEGNYKWGLTTSQAYFPKDNSAEFDNDDTIADWLTQYSPEKDVTYVRGFLGRMLFAGEDGVKKVRVLSGGEKVRCMLSKLMISGANVLLLDEPTDHLDMESIDALNRGMIKFPGVMIFSSRDHQIVQTTANRIMEIINGKLIDKITTYDEYLESDEMARKRFTFTVTESEEADD</sequence>
<keyword evidence="1" id="KW-0677">Repeat</keyword>
<dbReference type="InterPro" id="IPR003439">
    <property type="entry name" value="ABC_transporter-like_ATP-bd"/>
</dbReference>
<evidence type="ECO:0000256" key="3">
    <source>
        <dbReference type="ARBA" id="ARBA00022840"/>
    </source>
</evidence>
<dbReference type="Pfam" id="PF00005">
    <property type="entry name" value="ABC_tran"/>
    <property type="match status" value="2"/>
</dbReference>
<keyword evidence="2" id="KW-0547">Nucleotide-binding</keyword>
<evidence type="ECO:0000256" key="2">
    <source>
        <dbReference type="ARBA" id="ARBA00022741"/>
    </source>
</evidence>
<proteinExistence type="predicted"/>
<dbReference type="PROSITE" id="PS50893">
    <property type="entry name" value="ABC_TRANSPORTER_2"/>
    <property type="match status" value="2"/>
</dbReference>
<keyword evidence="7" id="KW-1185">Reference proteome</keyword>
<dbReference type="FunFam" id="3.40.50.300:FF:000070">
    <property type="entry name" value="Putative ABC transporter ATP-binding component"/>
    <property type="match status" value="1"/>
</dbReference>
<dbReference type="InterPro" id="IPR032781">
    <property type="entry name" value="ABC_tran_Xtn"/>
</dbReference>
<organism evidence="6 7">
    <name type="scientific">Enterocloster lavalensis</name>
    <dbReference type="NCBI Taxonomy" id="460384"/>
    <lineage>
        <taxon>Bacteria</taxon>
        <taxon>Bacillati</taxon>
        <taxon>Bacillota</taxon>
        <taxon>Clostridia</taxon>
        <taxon>Lachnospirales</taxon>
        <taxon>Lachnospiraceae</taxon>
        <taxon>Enterocloster</taxon>
    </lineage>
</organism>
<evidence type="ECO:0000313" key="6">
    <source>
        <dbReference type="EMBL" id="SEU16476.1"/>
    </source>
</evidence>
<reference evidence="7" key="1">
    <citation type="submission" date="2016-10" db="EMBL/GenBank/DDBJ databases">
        <authorList>
            <person name="Varghese N."/>
            <person name="Submissions S."/>
        </authorList>
    </citation>
    <scope>NUCLEOTIDE SEQUENCE [LARGE SCALE GENOMIC DNA]</scope>
    <source>
        <strain evidence="7">NLAE-zl-G277</strain>
    </source>
</reference>
<dbReference type="FunFam" id="3.40.50.300:FF:000011">
    <property type="entry name" value="Putative ABC transporter ATP-binding component"/>
    <property type="match status" value="1"/>
</dbReference>
<dbReference type="Pfam" id="PF12848">
    <property type="entry name" value="ABC_tran_Xtn"/>
    <property type="match status" value="1"/>
</dbReference>
<dbReference type="AlphaFoldDB" id="A0A1I0JZV7"/>
<feature type="domain" description="ABC transporter" evidence="5">
    <location>
        <begin position="35"/>
        <end position="285"/>
    </location>
</feature>
<dbReference type="InterPro" id="IPR003593">
    <property type="entry name" value="AAA+_ATPase"/>
</dbReference>